<keyword evidence="12" id="KW-1185">Reference proteome</keyword>
<reference evidence="11 12" key="1">
    <citation type="submission" date="2023-11" db="EMBL/GenBank/DDBJ databases">
        <title>Dfirmibasis_genome.</title>
        <authorList>
            <person name="Edelbroek B."/>
            <person name="Kjellin J."/>
            <person name="Jerlstrom-Hultqvist J."/>
            <person name="Soderbom F."/>
        </authorList>
    </citation>
    <scope>NUCLEOTIDE SEQUENCE [LARGE SCALE GENOMIC DNA]</scope>
    <source>
        <strain evidence="11 12">TNS-C-14</strain>
    </source>
</reference>
<evidence type="ECO:0000259" key="10">
    <source>
        <dbReference type="Pfam" id="PF17177"/>
    </source>
</evidence>
<dbReference type="InterPro" id="IPR029063">
    <property type="entry name" value="SAM-dependent_MTases_sf"/>
</dbReference>
<keyword evidence="7" id="KW-0677">Repeat</keyword>
<dbReference type="SUPFAM" id="SSF53335">
    <property type="entry name" value="S-adenosyl-L-methionine-dependent methyltransferases"/>
    <property type="match status" value="1"/>
</dbReference>
<dbReference type="InterPro" id="IPR003358">
    <property type="entry name" value="tRNA_(Gua-N-7)_MeTrfase_Trmb"/>
</dbReference>
<evidence type="ECO:0000313" key="12">
    <source>
        <dbReference type="Proteomes" id="UP001344447"/>
    </source>
</evidence>
<dbReference type="Proteomes" id="UP001344447">
    <property type="component" value="Unassembled WGS sequence"/>
</dbReference>
<keyword evidence="4" id="KW-0808">Transferase</keyword>
<evidence type="ECO:0000256" key="7">
    <source>
        <dbReference type="ARBA" id="ARBA00022737"/>
    </source>
</evidence>
<feature type="compositionally biased region" description="Low complexity" evidence="9">
    <location>
        <begin position="154"/>
        <end position="198"/>
    </location>
</feature>
<evidence type="ECO:0000256" key="2">
    <source>
        <dbReference type="ARBA" id="ARBA00011977"/>
    </source>
</evidence>
<feature type="repeat" description="PPR" evidence="8">
    <location>
        <begin position="287"/>
        <end position="317"/>
    </location>
</feature>
<dbReference type="NCBIfam" id="TIGR00756">
    <property type="entry name" value="PPR"/>
    <property type="match status" value="2"/>
</dbReference>
<evidence type="ECO:0000256" key="9">
    <source>
        <dbReference type="SAM" id="MobiDB-lite"/>
    </source>
</evidence>
<evidence type="ECO:0000256" key="6">
    <source>
        <dbReference type="ARBA" id="ARBA00022694"/>
    </source>
</evidence>
<comment type="catalytic activity">
    <reaction evidence="1">
        <text>guanosine(46) in tRNA + S-adenosyl-L-methionine = N(7)-methylguanosine(46) in tRNA + S-adenosyl-L-homocysteine</text>
        <dbReference type="Rhea" id="RHEA:42708"/>
        <dbReference type="Rhea" id="RHEA-COMP:10188"/>
        <dbReference type="Rhea" id="RHEA-COMP:10189"/>
        <dbReference type="ChEBI" id="CHEBI:57856"/>
        <dbReference type="ChEBI" id="CHEBI:59789"/>
        <dbReference type="ChEBI" id="CHEBI:74269"/>
        <dbReference type="ChEBI" id="CHEBI:74480"/>
        <dbReference type="EC" id="2.1.1.33"/>
    </reaction>
</comment>
<proteinExistence type="predicted"/>
<dbReference type="GO" id="GO:0043527">
    <property type="term" value="C:tRNA methyltransferase complex"/>
    <property type="evidence" value="ECO:0007669"/>
    <property type="project" value="TreeGrafter"/>
</dbReference>
<feature type="compositionally biased region" description="Basic and acidic residues" evidence="9">
    <location>
        <begin position="210"/>
        <end position="230"/>
    </location>
</feature>
<dbReference type="PANTHER" id="PTHR23417">
    <property type="entry name" value="3-DEOXY-D-MANNO-OCTULOSONIC-ACID TRANSFERASE/TRNA GUANINE-N 7 - -METHYLTRANSFERASE"/>
    <property type="match status" value="1"/>
</dbReference>
<dbReference type="EMBL" id="JAVFKY010000005">
    <property type="protein sequence ID" value="KAK5576243.1"/>
    <property type="molecule type" value="Genomic_DNA"/>
</dbReference>
<accession>A0AAN7U3L3</accession>
<dbReference type="GO" id="GO:0008176">
    <property type="term" value="F:tRNA (guanine(46)-N7)-methyltransferase activity"/>
    <property type="evidence" value="ECO:0007669"/>
    <property type="project" value="UniProtKB-EC"/>
</dbReference>
<dbReference type="PROSITE" id="PS51625">
    <property type="entry name" value="SAM_MT_TRMB"/>
    <property type="match status" value="1"/>
</dbReference>
<dbReference type="PROSITE" id="PS51375">
    <property type="entry name" value="PPR"/>
    <property type="match status" value="2"/>
</dbReference>
<feature type="domain" description="PROP1-like PPR" evidence="10">
    <location>
        <begin position="252"/>
        <end position="414"/>
    </location>
</feature>
<evidence type="ECO:0000256" key="4">
    <source>
        <dbReference type="ARBA" id="ARBA00022679"/>
    </source>
</evidence>
<dbReference type="InterPro" id="IPR011990">
    <property type="entry name" value="TPR-like_helical_dom_sf"/>
</dbReference>
<keyword evidence="3" id="KW-0489">Methyltransferase</keyword>
<sequence>MMDLKRKFSNSLGATTPIGGIGSVGGSITKLIIKNIPKSIGKNEIIENLKKIIQNPSINITIPITLPPDLIGKVEADTTVSFLSSPNLSQLSTIKNLVNGKTIGDKKVIVEFYDVKKVIPIVTPIITQEESNKKIKLINQKPKEKKPKEKKQKTPTITTPATTSTTTNASTTNTTTTTTPITTTTTTTTTTITESTTNEQKKKNKKKNQKLNDKKVVDSEKEKEKEKEENKEIVEKIEEPKKEPTVRNNRAVINKITSQMSSCAEAKDYVQLVKAYNYLKKIGAKPDHITYGVMLNACVRCQEYKKAKEVFQDAVKDSNANDVVYTIYIKALCEVDMDEAFSVIKSMIETKPNIRTFNSIFRGCIRSGDIEITKSLILLMKANEIYPDSTTIEYLIKIYSHHLMVQDIWDLLGKVYERMQGQISPICFSRLSLASLLSGDIKSSVKALGITDDILSKAPRSTQTTHKNKGKLSEKNKISSSLFERINKQEINEESDRVRNYLSKLTESRSKIKYHNMESFNRIYFSKNTFKNNVNRSIDQQSKPVTVATSPDTTLASFNGLFNSYKKDGSNFNSNRMLKMEICSGHGHWVTERAGQDLDADWISLEIRYDRIFQIWSKMILEAIDNLYIVGGDAHGSLKEVVPDNILHEVYINYPNPPVWAGAERLINELFLVEINRCLKKDGTLTIVTDDKDYSDQIIETLSKSKKLQKIYKPVKETYLIQLSEDYGYSYFNKLWNNGQRVKRYCIYISKVVN</sequence>
<dbReference type="Gene3D" id="3.40.50.150">
    <property type="entry name" value="Vaccinia Virus protein VP39"/>
    <property type="match status" value="1"/>
</dbReference>
<evidence type="ECO:0000256" key="5">
    <source>
        <dbReference type="ARBA" id="ARBA00022691"/>
    </source>
</evidence>
<dbReference type="AlphaFoldDB" id="A0AAN7U3L3"/>
<dbReference type="Pfam" id="PF02390">
    <property type="entry name" value="Methyltransf_4"/>
    <property type="match status" value="1"/>
</dbReference>
<evidence type="ECO:0000256" key="1">
    <source>
        <dbReference type="ARBA" id="ARBA00000142"/>
    </source>
</evidence>
<dbReference type="PANTHER" id="PTHR23417:SF14">
    <property type="entry name" value="PENTACOTRIPEPTIDE-REPEAT REGION OF PRORP DOMAIN-CONTAINING PROTEIN"/>
    <property type="match status" value="1"/>
</dbReference>
<organism evidence="11 12">
    <name type="scientific">Dictyostelium firmibasis</name>
    <dbReference type="NCBI Taxonomy" id="79012"/>
    <lineage>
        <taxon>Eukaryota</taxon>
        <taxon>Amoebozoa</taxon>
        <taxon>Evosea</taxon>
        <taxon>Eumycetozoa</taxon>
        <taxon>Dictyostelia</taxon>
        <taxon>Dictyosteliales</taxon>
        <taxon>Dictyosteliaceae</taxon>
        <taxon>Dictyostelium</taxon>
    </lineage>
</organism>
<dbReference type="Pfam" id="PF17177">
    <property type="entry name" value="PPR_long"/>
    <property type="match status" value="1"/>
</dbReference>
<feature type="region of interest" description="Disordered" evidence="9">
    <location>
        <begin position="137"/>
        <end position="230"/>
    </location>
</feature>
<gene>
    <name evidence="11" type="ORF">RB653_007384</name>
</gene>
<dbReference type="Gene3D" id="1.25.40.10">
    <property type="entry name" value="Tetratricopeptide repeat domain"/>
    <property type="match status" value="1"/>
</dbReference>
<evidence type="ECO:0000256" key="3">
    <source>
        <dbReference type="ARBA" id="ARBA00022603"/>
    </source>
</evidence>
<feature type="repeat" description="PPR" evidence="8">
    <location>
        <begin position="353"/>
        <end position="387"/>
    </location>
</feature>
<comment type="caution">
    <text evidence="11">The sequence shown here is derived from an EMBL/GenBank/DDBJ whole genome shotgun (WGS) entry which is preliminary data.</text>
</comment>
<dbReference type="EC" id="2.1.1.33" evidence="2"/>
<dbReference type="InterPro" id="IPR033443">
    <property type="entry name" value="PROP1-like_PPR_dom"/>
</dbReference>
<feature type="compositionally biased region" description="Basic residues" evidence="9">
    <location>
        <begin position="143"/>
        <end position="153"/>
    </location>
</feature>
<evidence type="ECO:0000256" key="8">
    <source>
        <dbReference type="PROSITE-ProRule" id="PRU00708"/>
    </source>
</evidence>
<dbReference type="InterPro" id="IPR002885">
    <property type="entry name" value="PPR_rpt"/>
</dbReference>
<keyword evidence="5" id="KW-0949">S-adenosyl-L-methionine</keyword>
<name>A0AAN7U3L3_9MYCE</name>
<protein>
    <recommendedName>
        <fullName evidence="2">tRNA (guanine(46)-N(7))-methyltransferase</fullName>
        <ecNumber evidence="2">2.1.1.33</ecNumber>
    </recommendedName>
</protein>
<evidence type="ECO:0000313" key="11">
    <source>
        <dbReference type="EMBL" id="KAK5576243.1"/>
    </source>
</evidence>
<keyword evidence="6" id="KW-0819">tRNA processing</keyword>